<dbReference type="PANTHER" id="PTHR12338">
    <property type="entry name" value="AUTOTRANSPORTER"/>
    <property type="match status" value="1"/>
</dbReference>
<dbReference type="PROSITE" id="PS51208">
    <property type="entry name" value="AUTOTRANSPORTER"/>
    <property type="match status" value="1"/>
</dbReference>
<dbReference type="Gene3D" id="2.40.128.130">
    <property type="entry name" value="Autotransporter beta-domain"/>
    <property type="match status" value="1"/>
</dbReference>
<dbReference type="InterPro" id="IPR006315">
    <property type="entry name" value="OM_autotransptr_brl_dom"/>
</dbReference>
<sequence>MVNLQNSTFNIDGLNTSALTNATLKLSSGSLAAVADGVQNIGGLALNGGTLLFNNLVDNSGVISSLGTIAANSINTTGGGIVRVNLPTNVTPDITGLSVMQLDEGEIIVTLASGAATGTGHELTLTDEFGDPLSATVYQSISNPGALSPAAMGSFNYGLTTGTGFDGLYVNYGLSALELLAVGDDALILTATLGNNGTQANDLSAQVTGSGDLAFVSANDGSVASLSNSTNSYTGATWVRSGNVRLAADSALGQTSLLAMSTATNVDLNGTQQTVGQLATETGSTLDFNSGKLTVTNGGQVDGALTGRGELDLIGGLLSITQGNSGFTGSTDIASGATAHLYQVQGLGSGAINNNGLLNLDNTRGLLLNSLAGSGNVQLTNSANVQLAADNNGYLGLFTTDAGTVLTANNAGNLGSSSVANSGELILDTASVWNLTNSISGTGTLVKRGSGTVNIDSGTVSASLTTIENGLLQLGSTAPTLALIVNESPLARSLVGTLASNAVNLVSDVLITTTGSLGGYGQVTGNVENRGNLIMPNALTGGAFGTFTIDGNYTGDNGTVVFNTILAGDSSITDRLVITGNTAGQSFVTVNNIGGNGARTSEGIKIIDVGGDSAGQFTLNGRAVAGAYEYFLYQGGVSSPTDGDWYLRTQADERRPEPASYTANLAAANTMFVSSLADRSGETLYTDVITGEQKSTSLWLRNEGSHNRSRDDSGELKTQDNRYVMQLGGDVAQWNRNTQDLWRVGVMAGYANSSSSSVAQGTGYRSTGSVDGYSVGMYGTWFAEGQEQTGAYVDSWLQYSWFNNQVSGEGLTTEKYDSKGFTASVESGYAFKVGQSAKQNYFIQPKAQVVWMGVKADSHTETNGTVVTGEGNNNIQTRLGVKAFISPIPSADKANTPAFKPYVETNWIHNTKDFGTTLDGMTVKQAGAANVAELKLGVEGQINKQLNLWGNVGQQVGNNGYSDSSIALGVKYNF</sequence>
<evidence type="ECO:0000313" key="3">
    <source>
        <dbReference type="Proteomes" id="UP000040088"/>
    </source>
</evidence>
<dbReference type="STRING" id="28152.CH54_3236"/>
<dbReference type="InterPro" id="IPR036709">
    <property type="entry name" value="Autotransporte_beta_dom_sf"/>
</dbReference>
<dbReference type="InterPro" id="IPR005546">
    <property type="entry name" value="Autotransporte_beta"/>
</dbReference>
<evidence type="ECO:0000259" key="1">
    <source>
        <dbReference type="PROSITE" id="PS51208"/>
    </source>
</evidence>
<dbReference type="InterPro" id="IPR012332">
    <property type="entry name" value="Autotransporter_pectin_lyase_C"/>
</dbReference>
<dbReference type="NCBIfam" id="TIGR01414">
    <property type="entry name" value="autotrans_barl"/>
    <property type="match status" value="1"/>
</dbReference>
<dbReference type="Proteomes" id="UP000040088">
    <property type="component" value="Unassembled WGS sequence"/>
</dbReference>
<dbReference type="InterPro" id="IPR011050">
    <property type="entry name" value="Pectin_lyase_fold/virulence"/>
</dbReference>
<dbReference type="SUPFAM" id="SSF103515">
    <property type="entry name" value="Autotransporter"/>
    <property type="match status" value="1"/>
</dbReference>
<name>A0A0T9UZ56_YERAE</name>
<protein>
    <submittedName>
        <fullName evidence="2">Autotransporter protein</fullName>
    </submittedName>
</protein>
<evidence type="ECO:0000313" key="2">
    <source>
        <dbReference type="EMBL" id="CNL83063.1"/>
    </source>
</evidence>
<dbReference type="InterPro" id="IPR043990">
    <property type="entry name" value="AC_1"/>
</dbReference>
<dbReference type="SMART" id="SM00869">
    <property type="entry name" value="Autotransporter"/>
    <property type="match status" value="1"/>
</dbReference>
<dbReference type="CDD" id="cd01344">
    <property type="entry name" value="PL2_Passenger_AT"/>
    <property type="match status" value="1"/>
</dbReference>
<dbReference type="EMBL" id="CQEM01000025">
    <property type="protein sequence ID" value="CNL83063.1"/>
    <property type="molecule type" value="Genomic_DNA"/>
</dbReference>
<dbReference type="InterPro" id="IPR050909">
    <property type="entry name" value="Bact_Autotransporter_VF"/>
</dbReference>
<reference evidence="3" key="1">
    <citation type="submission" date="2015-03" db="EMBL/GenBank/DDBJ databases">
        <authorList>
            <consortium name="Pathogen Informatics"/>
        </authorList>
    </citation>
    <scope>NUCLEOTIDE SEQUENCE [LARGE SCALE GENOMIC DNA]</scope>
    <source>
        <strain evidence="3">IP27925</strain>
    </source>
</reference>
<dbReference type="Pfam" id="PF18883">
    <property type="entry name" value="AC_1"/>
    <property type="match status" value="1"/>
</dbReference>
<accession>A0A0T9UZ56</accession>
<feature type="domain" description="Autotransporter" evidence="1">
    <location>
        <begin position="691"/>
        <end position="974"/>
    </location>
</feature>
<dbReference type="PANTHER" id="PTHR12338:SF5">
    <property type="entry name" value="ANTIGEN 43-RELATED"/>
    <property type="match status" value="1"/>
</dbReference>
<dbReference type="GO" id="GO:0019867">
    <property type="term" value="C:outer membrane"/>
    <property type="evidence" value="ECO:0007669"/>
    <property type="project" value="InterPro"/>
</dbReference>
<dbReference type="Pfam" id="PF03797">
    <property type="entry name" value="Autotransporter"/>
    <property type="match status" value="1"/>
</dbReference>
<proteinExistence type="predicted"/>
<dbReference type="Gene3D" id="2.160.20.20">
    <property type="match status" value="1"/>
</dbReference>
<dbReference type="SUPFAM" id="SSF51126">
    <property type="entry name" value="Pectin lyase-like"/>
    <property type="match status" value="1"/>
</dbReference>
<dbReference type="AlphaFoldDB" id="A0A0T9UZ56"/>
<organism evidence="2 3">
    <name type="scientific">Yersinia aleksiciae</name>
    <dbReference type="NCBI Taxonomy" id="263819"/>
    <lineage>
        <taxon>Bacteria</taxon>
        <taxon>Pseudomonadati</taxon>
        <taxon>Pseudomonadota</taxon>
        <taxon>Gammaproteobacteria</taxon>
        <taxon>Enterobacterales</taxon>
        <taxon>Yersiniaceae</taxon>
        <taxon>Yersinia</taxon>
    </lineage>
</organism>
<gene>
    <name evidence="2" type="primary">icsA_4</name>
    <name evidence="2" type="ORF">ERS008460_03875</name>
</gene>